<evidence type="ECO:0000313" key="12">
    <source>
        <dbReference type="Proteomes" id="UP000422736"/>
    </source>
</evidence>
<dbReference type="CDD" id="cd04652">
    <property type="entry name" value="LbH_eIF2B_gamma_C"/>
    <property type="match status" value="1"/>
</dbReference>
<dbReference type="Gene3D" id="2.160.10.10">
    <property type="entry name" value="Hexapeptide repeat proteins"/>
    <property type="match status" value="1"/>
</dbReference>
<dbReference type="GO" id="GO:0003743">
    <property type="term" value="F:translation initiation factor activity"/>
    <property type="evidence" value="ECO:0007669"/>
    <property type="project" value="UniProtKB-KW"/>
</dbReference>
<evidence type="ECO:0000256" key="9">
    <source>
        <dbReference type="SAM" id="MobiDB-lite"/>
    </source>
</evidence>
<comment type="subunit">
    <text evidence="8">Component of the translation initiation factor 2B (eIF2B) complex which is a heterodecamer of two sets of five different subunits: alpha, beta, gamma, delta and epsilon. Subunits alpha, beta and delta comprise a regulatory subcomplex and subunits epsilon and gamma comprise a catalytic subcomplex. Within the complex, the hexameric regulatory complex resides at the center, with the two heterodimeric catalytic subcomplexes bound on opposite sides.</text>
</comment>
<dbReference type="InterPro" id="IPR029044">
    <property type="entry name" value="Nucleotide-diphossugar_trans"/>
</dbReference>
<feature type="domain" description="EIF2B subunit epsilon/gamma LbH" evidence="10">
    <location>
        <begin position="371"/>
        <end position="459"/>
    </location>
</feature>
<comment type="similarity">
    <text evidence="2">Belongs to the eIF-2B gamma/epsilon subunits family.</text>
</comment>
<dbReference type="Gene3D" id="3.90.550.10">
    <property type="entry name" value="Spore Coat Polysaccharide Biosynthesis Protein SpsA, Chain A"/>
    <property type="match status" value="1"/>
</dbReference>
<dbReference type="InterPro" id="IPR056764">
    <property type="entry name" value="LbH_EIF2B3/5"/>
</dbReference>
<keyword evidence="3" id="KW-0963">Cytoplasm</keyword>
<dbReference type="PANTHER" id="PTHR45989:SF1">
    <property type="entry name" value="TRANSLATION INITIATION FACTOR EIF-2B SUBUNIT GAMMA"/>
    <property type="match status" value="1"/>
</dbReference>
<feature type="compositionally biased region" description="Low complexity" evidence="9">
    <location>
        <begin position="480"/>
        <end position="490"/>
    </location>
</feature>
<dbReference type="Proteomes" id="UP000422736">
    <property type="component" value="Chromosome 3"/>
</dbReference>
<dbReference type="SUPFAM" id="SSF53448">
    <property type="entry name" value="Nucleotide-diphospho-sugar transferases"/>
    <property type="match status" value="1"/>
</dbReference>
<dbReference type="InterPro" id="IPR051960">
    <property type="entry name" value="eIF2B_gamma"/>
</dbReference>
<keyword evidence="5" id="KW-0648">Protein biosynthesis</keyword>
<protein>
    <recommendedName>
        <fullName evidence="6">Translation initiation factor eIF2B subunit gamma</fullName>
    </recommendedName>
    <alternativeName>
        <fullName evidence="7">eIF2B GDP-GTP exchange factor subunit gamma</fullName>
    </alternativeName>
</protein>
<keyword evidence="4 11" id="KW-0396">Initiation factor</keyword>
<comment type="subcellular location">
    <subcellularLocation>
        <location evidence="1">Cytoplasm</location>
        <location evidence="1">Cytosol</location>
    </subcellularLocation>
</comment>
<evidence type="ECO:0000256" key="2">
    <source>
        <dbReference type="ARBA" id="ARBA00007878"/>
    </source>
</evidence>
<organism evidence="11 12">
    <name type="scientific">Kluyveromyces marxianus</name>
    <name type="common">Yeast</name>
    <name type="synonym">Candida kefyr</name>
    <dbReference type="NCBI Taxonomy" id="4911"/>
    <lineage>
        <taxon>Eukaryota</taxon>
        <taxon>Fungi</taxon>
        <taxon>Dikarya</taxon>
        <taxon>Ascomycota</taxon>
        <taxon>Saccharomycotina</taxon>
        <taxon>Saccharomycetes</taxon>
        <taxon>Saccharomycetales</taxon>
        <taxon>Saccharomycetaceae</taxon>
        <taxon>Kluyveromyces</taxon>
    </lineage>
</organism>
<name>A0ABX6EUP9_KLUMA</name>
<dbReference type="PANTHER" id="PTHR45989">
    <property type="entry name" value="TRANSLATION INITIATION FACTOR EIF-2B SUBUNIT GAMMA"/>
    <property type="match status" value="1"/>
</dbReference>
<evidence type="ECO:0000256" key="5">
    <source>
        <dbReference type="ARBA" id="ARBA00022917"/>
    </source>
</evidence>
<dbReference type="Pfam" id="PF25084">
    <property type="entry name" value="LbH_EIF2B"/>
    <property type="match status" value="1"/>
</dbReference>
<evidence type="ECO:0000256" key="7">
    <source>
        <dbReference type="ARBA" id="ARBA00044229"/>
    </source>
</evidence>
<evidence type="ECO:0000259" key="10">
    <source>
        <dbReference type="Pfam" id="PF25084"/>
    </source>
</evidence>
<accession>A0ABX6EUP9</accession>
<gene>
    <name evidence="11" type="primary">GCD1</name>
    <name evidence="11" type="ORF">FIM1_2168</name>
</gene>
<feature type="compositionally biased region" description="Basic and acidic residues" evidence="9">
    <location>
        <begin position="259"/>
        <end position="273"/>
    </location>
</feature>
<keyword evidence="12" id="KW-1185">Reference proteome</keyword>
<evidence type="ECO:0000313" key="11">
    <source>
        <dbReference type="EMBL" id="QGN15477.1"/>
    </source>
</evidence>
<feature type="compositionally biased region" description="Acidic residues" evidence="9">
    <location>
        <begin position="491"/>
        <end position="510"/>
    </location>
</feature>
<evidence type="ECO:0000256" key="6">
    <source>
        <dbReference type="ARBA" id="ARBA00044196"/>
    </source>
</evidence>
<feature type="region of interest" description="Disordered" evidence="9">
    <location>
        <begin position="248"/>
        <end position="278"/>
    </location>
</feature>
<dbReference type="EMBL" id="CP015056">
    <property type="protein sequence ID" value="QGN15477.1"/>
    <property type="molecule type" value="Genomic_DNA"/>
</dbReference>
<proteinExistence type="inferred from homology"/>
<sequence>MGFQAFVFCGRGAKLTPFTNVRGDTGEPKALLPVANRPMIEFVLDWCEQAQFLEVNLVIDIADVEELEAQLKKYREIREHYYGLLAQSVGNNNSHYLRKPAPINLIGSKCENTGDCLKTELLDRITGDFVLLPCDFITDIPPQVFLDQYLNKDPENLAMAVYYNNGFENIDKKHLKQFLTVYSDNLDSISKPVLLDVYSKEDVDKTKYLQIRSQMLWRYPNSTVSTKLLNSFIYFCSYELKTLLKDAPNTTSSDSVAAGKREAETEKDSKKEETESEALNKLTKTFHSTGFLKKKNELIRDPINCNKSLAKVFRDLSRRSWQHVKPRETVGIFVLPDIGLFIRSNSLSAYMEANRFVLKIKQSAIHQRTTDGSSAIGADSVVGNNCSILEKTNIKRSVLGNNCKVGKRCRIVGCVILDGVEIEDETHLENVIIGRNAKIGKKSKLTNCYVEGSYVVNEKSTIKGETLTNIYIGDEYSASSLESESSGSESEYTDEYYDDEDFVDDGLFDH</sequence>
<evidence type="ECO:0000256" key="3">
    <source>
        <dbReference type="ARBA" id="ARBA00022490"/>
    </source>
</evidence>
<feature type="region of interest" description="Disordered" evidence="9">
    <location>
        <begin position="480"/>
        <end position="510"/>
    </location>
</feature>
<evidence type="ECO:0000256" key="1">
    <source>
        <dbReference type="ARBA" id="ARBA00004514"/>
    </source>
</evidence>
<reference evidence="11 12" key="1">
    <citation type="submission" date="2016-03" db="EMBL/GenBank/DDBJ databases">
        <title>How can Kluyveromyces marxianus grow so fast - potential evolutionary course in Saccharomyces Complex revealed by comparative genomics.</title>
        <authorList>
            <person name="Mo W."/>
            <person name="Lu W."/>
            <person name="Yang X."/>
            <person name="Qi J."/>
            <person name="Lv H."/>
        </authorList>
    </citation>
    <scope>NUCLEOTIDE SEQUENCE [LARGE SCALE GENOMIC DNA]</scope>
    <source>
        <strain evidence="11 12">FIM1</strain>
    </source>
</reference>
<evidence type="ECO:0000256" key="8">
    <source>
        <dbReference type="ARBA" id="ARBA00046432"/>
    </source>
</evidence>
<reference evidence="11 12" key="2">
    <citation type="submission" date="2019-11" db="EMBL/GenBank/DDBJ databases">
        <authorList>
            <person name="Lu H."/>
        </authorList>
    </citation>
    <scope>NUCLEOTIDE SEQUENCE [LARGE SCALE GENOMIC DNA]</scope>
    <source>
        <strain evidence="11 12">FIM1</strain>
    </source>
</reference>
<evidence type="ECO:0000256" key="4">
    <source>
        <dbReference type="ARBA" id="ARBA00022540"/>
    </source>
</evidence>